<sequence length="125" mass="14564">MVSTVRFKLATVGAFAFFALIASCCAFEENSDTIRQSSDEQMDFELPRERSNLFLRSKILNGQDDDAVNQVQTLLRRDHMNMTYYKDRNGRICILCKWGILPCCEPNTCQKHRIRFNECVENNTR</sequence>
<dbReference type="AlphaFoldDB" id="A0A814X3V5"/>
<evidence type="ECO:0000313" key="2">
    <source>
        <dbReference type="EMBL" id="CAF1210618.1"/>
    </source>
</evidence>
<dbReference type="PROSITE" id="PS51257">
    <property type="entry name" value="PROKAR_LIPOPROTEIN"/>
    <property type="match status" value="1"/>
</dbReference>
<reference evidence="2" key="1">
    <citation type="submission" date="2021-02" db="EMBL/GenBank/DDBJ databases">
        <authorList>
            <person name="Nowell W R."/>
        </authorList>
    </citation>
    <scope>NUCLEOTIDE SEQUENCE</scope>
</reference>
<name>A0A814X3V5_ADIRI</name>
<feature type="signal peptide" evidence="1">
    <location>
        <begin position="1"/>
        <end position="26"/>
    </location>
</feature>
<protein>
    <submittedName>
        <fullName evidence="2">Uncharacterized protein</fullName>
    </submittedName>
</protein>
<evidence type="ECO:0000313" key="3">
    <source>
        <dbReference type="Proteomes" id="UP000663828"/>
    </source>
</evidence>
<dbReference type="EMBL" id="CAJNOR010001857">
    <property type="protein sequence ID" value="CAF1210618.1"/>
    <property type="molecule type" value="Genomic_DNA"/>
</dbReference>
<proteinExistence type="predicted"/>
<accession>A0A814X3V5</accession>
<keyword evidence="1" id="KW-0732">Signal</keyword>
<comment type="caution">
    <text evidence="2">The sequence shown here is derived from an EMBL/GenBank/DDBJ whole genome shotgun (WGS) entry which is preliminary data.</text>
</comment>
<keyword evidence="3" id="KW-1185">Reference proteome</keyword>
<dbReference type="Proteomes" id="UP000663828">
    <property type="component" value="Unassembled WGS sequence"/>
</dbReference>
<gene>
    <name evidence="2" type="ORF">XAT740_LOCUS24173</name>
</gene>
<feature type="chain" id="PRO_5032840740" evidence="1">
    <location>
        <begin position="27"/>
        <end position="125"/>
    </location>
</feature>
<organism evidence="2 3">
    <name type="scientific">Adineta ricciae</name>
    <name type="common">Rotifer</name>
    <dbReference type="NCBI Taxonomy" id="249248"/>
    <lineage>
        <taxon>Eukaryota</taxon>
        <taxon>Metazoa</taxon>
        <taxon>Spiralia</taxon>
        <taxon>Gnathifera</taxon>
        <taxon>Rotifera</taxon>
        <taxon>Eurotatoria</taxon>
        <taxon>Bdelloidea</taxon>
        <taxon>Adinetida</taxon>
        <taxon>Adinetidae</taxon>
        <taxon>Adineta</taxon>
    </lineage>
</organism>
<evidence type="ECO:0000256" key="1">
    <source>
        <dbReference type="SAM" id="SignalP"/>
    </source>
</evidence>